<evidence type="ECO:0000313" key="3">
    <source>
        <dbReference type="Proteomes" id="UP000276103"/>
    </source>
</evidence>
<dbReference type="GO" id="GO:0003677">
    <property type="term" value="F:DNA binding"/>
    <property type="evidence" value="ECO:0007669"/>
    <property type="project" value="InterPro"/>
</dbReference>
<sequence length="70" mass="7792">MGLIKLKIKEFADEKGWTLKEVSDRSGVAYSSVRAYARAPGLAMVDFTSILKMARALDVMIEDLVEVVEE</sequence>
<dbReference type="OrthoDB" id="2364157at2"/>
<keyword evidence="3" id="KW-1185">Reference proteome</keyword>
<proteinExistence type="predicted"/>
<dbReference type="AlphaFoldDB" id="A0A433USZ6"/>
<comment type="caution">
    <text evidence="2">The sequence shown here is derived from an EMBL/GenBank/DDBJ whole genome shotgun (WGS) entry which is preliminary data.</text>
</comment>
<dbReference type="EMBL" id="RSCM01000006">
    <property type="protein sequence ID" value="RUS96971.1"/>
    <property type="molecule type" value="Genomic_DNA"/>
</dbReference>
<organism evidence="2 3">
    <name type="scientific">Trichormus variabilis SAG 1403-4b</name>
    <dbReference type="NCBI Taxonomy" id="447716"/>
    <lineage>
        <taxon>Bacteria</taxon>
        <taxon>Bacillati</taxon>
        <taxon>Cyanobacteriota</taxon>
        <taxon>Cyanophyceae</taxon>
        <taxon>Nostocales</taxon>
        <taxon>Nostocaceae</taxon>
        <taxon>Trichormus</taxon>
    </lineage>
</organism>
<name>A0A433USZ6_ANAVA</name>
<evidence type="ECO:0000259" key="1">
    <source>
        <dbReference type="PROSITE" id="PS50943"/>
    </source>
</evidence>
<dbReference type="Pfam" id="PF01381">
    <property type="entry name" value="HTH_3"/>
    <property type="match status" value="1"/>
</dbReference>
<dbReference type="Proteomes" id="UP000276103">
    <property type="component" value="Unassembled WGS sequence"/>
</dbReference>
<dbReference type="InterPro" id="IPR001387">
    <property type="entry name" value="Cro/C1-type_HTH"/>
</dbReference>
<feature type="domain" description="HTH cro/C1-type" evidence="1">
    <location>
        <begin position="8"/>
        <end position="64"/>
    </location>
</feature>
<dbReference type="InterPro" id="IPR010982">
    <property type="entry name" value="Lambda_DNA-bd_dom_sf"/>
</dbReference>
<dbReference type="CDD" id="cd00093">
    <property type="entry name" value="HTH_XRE"/>
    <property type="match status" value="1"/>
</dbReference>
<dbReference type="RefSeq" id="WP_016951402.1">
    <property type="nucleotide sequence ID" value="NZ_RSCM01000006.1"/>
</dbReference>
<dbReference type="Gene3D" id="1.10.260.40">
    <property type="entry name" value="lambda repressor-like DNA-binding domains"/>
    <property type="match status" value="1"/>
</dbReference>
<protein>
    <recommendedName>
        <fullName evidence="1">HTH cro/C1-type domain-containing protein</fullName>
    </recommendedName>
</protein>
<dbReference type="SMART" id="SM00530">
    <property type="entry name" value="HTH_XRE"/>
    <property type="match status" value="1"/>
</dbReference>
<accession>A0A433USZ6</accession>
<dbReference type="SUPFAM" id="SSF47413">
    <property type="entry name" value="lambda repressor-like DNA-binding domains"/>
    <property type="match status" value="1"/>
</dbReference>
<evidence type="ECO:0000313" key="2">
    <source>
        <dbReference type="EMBL" id="RUS96971.1"/>
    </source>
</evidence>
<gene>
    <name evidence="2" type="ORF">DSM107003_23770</name>
</gene>
<reference evidence="2 3" key="1">
    <citation type="journal article" date="2019" name="Genome Biol. Evol.">
        <title>Day and night: Metabolic profiles and evolutionary relationships of six axenic non-marine cyanobacteria.</title>
        <authorList>
            <person name="Will S.E."/>
            <person name="Henke P."/>
            <person name="Boedeker C."/>
            <person name="Huang S."/>
            <person name="Brinkmann H."/>
            <person name="Rohde M."/>
            <person name="Jarek M."/>
            <person name="Friedl T."/>
            <person name="Seufert S."/>
            <person name="Schumacher M."/>
            <person name="Overmann J."/>
            <person name="Neumann-Schaal M."/>
            <person name="Petersen J."/>
        </authorList>
    </citation>
    <scope>NUCLEOTIDE SEQUENCE [LARGE SCALE GENOMIC DNA]</scope>
    <source>
        <strain evidence="2 3">SAG 1403-4b</strain>
    </source>
</reference>
<dbReference type="PROSITE" id="PS50943">
    <property type="entry name" value="HTH_CROC1"/>
    <property type="match status" value="1"/>
</dbReference>